<organism evidence="2">
    <name type="scientific">Oppiella nova</name>
    <dbReference type="NCBI Taxonomy" id="334625"/>
    <lineage>
        <taxon>Eukaryota</taxon>
        <taxon>Metazoa</taxon>
        <taxon>Ecdysozoa</taxon>
        <taxon>Arthropoda</taxon>
        <taxon>Chelicerata</taxon>
        <taxon>Arachnida</taxon>
        <taxon>Acari</taxon>
        <taxon>Acariformes</taxon>
        <taxon>Sarcoptiformes</taxon>
        <taxon>Oribatida</taxon>
        <taxon>Brachypylina</taxon>
        <taxon>Oppioidea</taxon>
        <taxon>Oppiidae</taxon>
        <taxon>Oppiella</taxon>
    </lineage>
</organism>
<dbReference type="Proteomes" id="UP000728032">
    <property type="component" value="Unassembled WGS sequence"/>
</dbReference>
<evidence type="ECO:0000313" key="3">
    <source>
        <dbReference type="Proteomes" id="UP000728032"/>
    </source>
</evidence>
<reference evidence="2" key="1">
    <citation type="submission" date="2020-11" db="EMBL/GenBank/DDBJ databases">
        <authorList>
            <person name="Tran Van P."/>
        </authorList>
    </citation>
    <scope>NUCLEOTIDE SEQUENCE</scope>
</reference>
<sequence length="165" mass="19097">NDALKRYGTLPDHLKRHRLVCNTYRLALSYQNRLYYQTIQSIAALKPPILALLASTYLPKVFLMAIKVMSFGYSSPNTQFPIRKLSQWLCPFESNAQKADNYIENMCQSYGLDVNTDCIGFNKTKFKETAKPYENQKWSSLEFSLKELSLSSLLIGRHELSHFEE</sequence>
<dbReference type="InterPro" id="IPR005062">
    <property type="entry name" value="SAC3/GANP/THP3_conserved"/>
</dbReference>
<protein>
    <recommendedName>
        <fullName evidence="1">SAC3/GANP/THP3 conserved domain-containing protein</fullName>
    </recommendedName>
</protein>
<dbReference type="Pfam" id="PF03399">
    <property type="entry name" value="SAC3_GANP"/>
    <property type="match status" value="1"/>
</dbReference>
<dbReference type="Gene3D" id="1.25.40.990">
    <property type="match status" value="1"/>
</dbReference>
<name>A0A7R9MTV7_9ACAR</name>
<gene>
    <name evidence="2" type="ORF">ONB1V03_LOCUS22515</name>
</gene>
<feature type="non-terminal residue" evidence="2">
    <location>
        <position position="165"/>
    </location>
</feature>
<dbReference type="EMBL" id="OC965641">
    <property type="protein sequence ID" value="CAD7665963.1"/>
    <property type="molecule type" value="Genomic_DNA"/>
</dbReference>
<dbReference type="EMBL" id="CAJPVJ010050816">
    <property type="protein sequence ID" value="CAG2183094.1"/>
    <property type="molecule type" value="Genomic_DNA"/>
</dbReference>
<dbReference type="AlphaFoldDB" id="A0A7R9MTV7"/>
<evidence type="ECO:0000259" key="1">
    <source>
        <dbReference type="Pfam" id="PF03399"/>
    </source>
</evidence>
<feature type="domain" description="SAC3/GANP/THP3 conserved" evidence="1">
    <location>
        <begin position="2"/>
        <end position="115"/>
    </location>
</feature>
<accession>A0A7R9MTV7</accession>
<keyword evidence="3" id="KW-1185">Reference proteome</keyword>
<proteinExistence type="predicted"/>
<evidence type="ECO:0000313" key="2">
    <source>
        <dbReference type="EMBL" id="CAD7665963.1"/>
    </source>
</evidence>